<dbReference type="GO" id="GO:0003924">
    <property type="term" value="F:GTPase activity"/>
    <property type="evidence" value="ECO:0007669"/>
    <property type="project" value="InterPro"/>
</dbReference>
<protein>
    <submittedName>
        <fullName evidence="4">Uncharacterized protein</fullName>
    </submittedName>
</protein>
<dbReference type="OrthoDB" id="26525at2759"/>
<dbReference type="Gene3D" id="3.40.50.300">
    <property type="entry name" value="P-loop containing nucleotide triphosphate hydrolases"/>
    <property type="match status" value="1"/>
</dbReference>
<dbReference type="SUPFAM" id="SSF52540">
    <property type="entry name" value="P-loop containing nucleoside triphosphate hydrolases"/>
    <property type="match status" value="1"/>
</dbReference>
<dbReference type="SMART" id="SM00174">
    <property type="entry name" value="RHO"/>
    <property type="match status" value="1"/>
</dbReference>
<dbReference type="Proteomes" id="UP000324907">
    <property type="component" value="Unassembled WGS sequence"/>
</dbReference>
<evidence type="ECO:0000313" key="5">
    <source>
        <dbReference type="EMBL" id="KAA0165336.1"/>
    </source>
</evidence>
<proteinExistence type="predicted"/>
<gene>
    <name evidence="6" type="ORF">FNF27_04736</name>
    <name evidence="4" type="ORF">FNF28_04309</name>
    <name evidence="3" type="ORF">FNF29_04622</name>
    <name evidence="5" type="ORF">FNF31_01989</name>
</gene>
<dbReference type="Proteomes" id="UP000323011">
    <property type="component" value="Unassembled WGS sequence"/>
</dbReference>
<organism evidence="4 9">
    <name type="scientific">Cafeteria roenbergensis</name>
    <name type="common">Marine flagellate</name>
    <dbReference type="NCBI Taxonomy" id="33653"/>
    <lineage>
        <taxon>Eukaryota</taxon>
        <taxon>Sar</taxon>
        <taxon>Stramenopiles</taxon>
        <taxon>Bigyra</taxon>
        <taxon>Opalozoa</taxon>
        <taxon>Bicosoecida</taxon>
        <taxon>Cafeteriaceae</taxon>
        <taxon>Cafeteria</taxon>
    </lineage>
</organism>
<evidence type="ECO:0000313" key="3">
    <source>
        <dbReference type="EMBL" id="KAA0151423.1"/>
    </source>
</evidence>
<dbReference type="PRINTS" id="PR00449">
    <property type="entry name" value="RASTRNSFRMNG"/>
</dbReference>
<dbReference type="CDD" id="cd00154">
    <property type="entry name" value="Rab"/>
    <property type="match status" value="1"/>
</dbReference>
<dbReference type="PROSITE" id="PS51421">
    <property type="entry name" value="RAS"/>
    <property type="match status" value="1"/>
</dbReference>
<dbReference type="Proteomes" id="UP000322899">
    <property type="component" value="Unassembled WGS sequence"/>
</dbReference>
<dbReference type="SMART" id="SM00173">
    <property type="entry name" value="RAS"/>
    <property type="match status" value="1"/>
</dbReference>
<dbReference type="SMART" id="SM00176">
    <property type="entry name" value="RAN"/>
    <property type="match status" value="1"/>
</dbReference>
<evidence type="ECO:0000313" key="9">
    <source>
        <dbReference type="Proteomes" id="UP000324907"/>
    </source>
</evidence>
<dbReference type="Pfam" id="PF00071">
    <property type="entry name" value="Ras"/>
    <property type="match status" value="1"/>
</dbReference>
<dbReference type="EMBL" id="VLTM01000013">
    <property type="protein sequence ID" value="KAA0165336.1"/>
    <property type="molecule type" value="Genomic_DNA"/>
</dbReference>
<evidence type="ECO:0000256" key="1">
    <source>
        <dbReference type="ARBA" id="ARBA00022741"/>
    </source>
</evidence>
<name>A0A5A8DCK3_CAFRO</name>
<sequence>MAASEPGAAPVPVAKLVLLGSHAVGKSCVLERLVKGTFSKFTIGATIGAAFAPHLLQKDGSPYVKLEIWDTAGQEQFQSLAPMYYRGAEGAVLMFDLTSARSFEAMKHWGEELGANGRDGVALVVCGNKCDLVERDPDSREVESEFAIAYADEIGAEYFETSALTDVNVHEAFMRVTDEIMSLRRAQAGDAPLASADPRDRHESIVLPDEDARMGSKPRGGKGCCS</sequence>
<dbReference type="OMA" id="RQWCEEI"/>
<dbReference type="InterPro" id="IPR005225">
    <property type="entry name" value="Small_GTP-bd"/>
</dbReference>
<feature type="region of interest" description="Disordered" evidence="2">
    <location>
        <begin position="190"/>
        <end position="226"/>
    </location>
</feature>
<dbReference type="PANTHER" id="PTHR47978">
    <property type="match status" value="1"/>
</dbReference>
<evidence type="ECO:0000313" key="7">
    <source>
        <dbReference type="Proteomes" id="UP000322899"/>
    </source>
</evidence>
<dbReference type="EMBL" id="VLTO01000029">
    <property type="protein sequence ID" value="KAA0173788.1"/>
    <property type="molecule type" value="Genomic_DNA"/>
</dbReference>
<dbReference type="SMART" id="SM00175">
    <property type="entry name" value="RAB"/>
    <property type="match status" value="1"/>
</dbReference>
<reference evidence="7 8" key="1">
    <citation type="submission" date="2019-07" db="EMBL/GenBank/DDBJ databases">
        <title>Genomes of Cafeteria roenbergensis.</title>
        <authorList>
            <person name="Fischer M.G."/>
            <person name="Hackl T."/>
            <person name="Roman M."/>
        </authorList>
    </citation>
    <scope>NUCLEOTIDE SEQUENCE [LARGE SCALE GENOMIC DNA]</scope>
    <source>
        <strain evidence="3 8">BVI</strain>
        <strain evidence="5 10">Cflag</strain>
        <strain evidence="6 7">E4-10P</strain>
        <strain evidence="4 9">RCC970-E3</strain>
    </source>
</reference>
<comment type="caution">
    <text evidence="4">The sequence shown here is derived from an EMBL/GenBank/DDBJ whole genome shotgun (WGS) entry which is preliminary data.</text>
</comment>
<dbReference type="GO" id="GO:0005525">
    <property type="term" value="F:GTP binding"/>
    <property type="evidence" value="ECO:0007669"/>
    <property type="project" value="InterPro"/>
</dbReference>
<dbReference type="AlphaFoldDB" id="A0A5A8DCK3"/>
<dbReference type="InterPro" id="IPR027417">
    <property type="entry name" value="P-loop_NTPase"/>
</dbReference>
<evidence type="ECO:0000313" key="8">
    <source>
        <dbReference type="Proteomes" id="UP000323011"/>
    </source>
</evidence>
<evidence type="ECO:0000313" key="4">
    <source>
        <dbReference type="EMBL" id="KAA0163312.1"/>
    </source>
</evidence>
<dbReference type="PROSITE" id="PS51419">
    <property type="entry name" value="RAB"/>
    <property type="match status" value="1"/>
</dbReference>
<dbReference type="NCBIfam" id="TIGR00231">
    <property type="entry name" value="small_GTP"/>
    <property type="match status" value="1"/>
</dbReference>
<dbReference type="InterPro" id="IPR001806">
    <property type="entry name" value="Small_GTPase"/>
</dbReference>
<dbReference type="EMBL" id="VLTL01000068">
    <property type="protein sequence ID" value="KAA0163312.1"/>
    <property type="molecule type" value="Genomic_DNA"/>
</dbReference>
<keyword evidence="8" id="KW-1185">Reference proteome</keyword>
<keyword evidence="1" id="KW-0547">Nucleotide-binding</keyword>
<dbReference type="Proteomes" id="UP000325113">
    <property type="component" value="Unassembled WGS sequence"/>
</dbReference>
<evidence type="ECO:0000313" key="6">
    <source>
        <dbReference type="EMBL" id="KAA0173788.1"/>
    </source>
</evidence>
<dbReference type="FunFam" id="3.40.50.300:FF:000808">
    <property type="entry name" value="Small GTP-binding protein, putative"/>
    <property type="match status" value="1"/>
</dbReference>
<evidence type="ECO:0000313" key="10">
    <source>
        <dbReference type="Proteomes" id="UP000325113"/>
    </source>
</evidence>
<dbReference type="EMBL" id="VLTN01000027">
    <property type="protein sequence ID" value="KAA0151423.1"/>
    <property type="molecule type" value="Genomic_DNA"/>
</dbReference>
<evidence type="ECO:0000256" key="2">
    <source>
        <dbReference type="SAM" id="MobiDB-lite"/>
    </source>
</evidence>
<feature type="compositionally biased region" description="Basic and acidic residues" evidence="2">
    <location>
        <begin position="197"/>
        <end position="214"/>
    </location>
</feature>
<accession>A0A5A8DCK3</accession>